<comment type="caution">
    <text evidence="4">The sequence shown here is derived from an EMBL/GenBank/DDBJ whole genome shotgun (WGS) entry which is preliminary data.</text>
</comment>
<feature type="compositionally biased region" description="Gly residues" evidence="1">
    <location>
        <begin position="150"/>
        <end position="159"/>
    </location>
</feature>
<dbReference type="EMBL" id="BTCM01000006">
    <property type="protein sequence ID" value="GMK58863.1"/>
    <property type="molecule type" value="Genomic_DNA"/>
</dbReference>
<feature type="compositionally biased region" description="Polar residues" evidence="1">
    <location>
        <begin position="75"/>
        <end position="95"/>
    </location>
</feature>
<organism evidence="4 5">
    <name type="scientific">Cutaneotrichosporon spelunceum</name>
    <dbReference type="NCBI Taxonomy" id="1672016"/>
    <lineage>
        <taxon>Eukaryota</taxon>
        <taxon>Fungi</taxon>
        <taxon>Dikarya</taxon>
        <taxon>Basidiomycota</taxon>
        <taxon>Agaricomycotina</taxon>
        <taxon>Tremellomycetes</taxon>
        <taxon>Trichosporonales</taxon>
        <taxon>Trichosporonaceae</taxon>
        <taxon>Cutaneotrichosporon</taxon>
    </lineage>
</organism>
<dbReference type="InterPro" id="IPR017853">
    <property type="entry name" value="GH"/>
</dbReference>
<dbReference type="InterPro" id="IPR024655">
    <property type="entry name" value="Asl1_glyco_hydro_catalytic"/>
</dbReference>
<protein>
    <recommendedName>
        <fullName evidence="3">Asl1-like glycosyl hydrolase catalytic domain-containing protein</fullName>
    </recommendedName>
</protein>
<reference evidence="4" key="1">
    <citation type="journal article" date="2023" name="BMC Genomics">
        <title>Chromosome-level genome assemblies of Cutaneotrichosporon spp. (Trichosporonales, Basidiomycota) reveal imbalanced evolution between nucleotide sequences and chromosome synteny.</title>
        <authorList>
            <person name="Kobayashi Y."/>
            <person name="Kayamori A."/>
            <person name="Aoki K."/>
            <person name="Shiwa Y."/>
            <person name="Matsutani M."/>
            <person name="Fujita N."/>
            <person name="Sugita T."/>
            <person name="Iwasaki W."/>
            <person name="Tanaka N."/>
            <person name="Takashima M."/>
        </authorList>
    </citation>
    <scope>NUCLEOTIDE SEQUENCE</scope>
    <source>
        <strain evidence="4">HIS016</strain>
    </source>
</reference>
<dbReference type="Pfam" id="PF11790">
    <property type="entry name" value="Glyco_hydro_cc"/>
    <property type="match status" value="1"/>
</dbReference>
<dbReference type="GO" id="GO:0009277">
    <property type="term" value="C:fungal-type cell wall"/>
    <property type="evidence" value="ECO:0007669"/>
    <property type="project" value="TreeGrafter"/>
</dbReference>
<dbReference type="Gene3D" id="3.20.20.80">
    <property type="entry name" value="Glycosidases"/>
    <property type="match status" value="1"/>
</dbReference>
<evidence type="ECO:0000256" key="1">
    <source>
        <dbReference type="SAM" id="MobiDB-lite"/>
    </source>
</evidence>
<evidence type="ECO:0000313" key="4">
    <source>
        <dbReference type="EMBL" id="GMK58863.1"/>
    </source>
</evidence>
<feature type="domain" description="Asl1-like glycosyl hydrolase catalytic" evidence="3">
    <location>
        <begin position="186"/>
        <end position="418"/>
    </location>
</feature>
<feature type="compositionally biased region" description="Low complexity" evidence="1">
    <location>
        <begin position="108"/>
        <end position="149"/>
    </location>
</feature>
<keyword evidence="2" id="KW-0732">Signal</keyword>
<name>A0AAD3TY19_9TREE</name>
<accession>A0AAD3TY19</accession>
<dbReference type="SUPFAM" id="SSF51445">
    <property type="entry name" value="(Trans)glycosidases"/>
    <property type="match status" value="1"/>
</dbReference>
<feature type="chain" id="PRO_5042164477" description="Asl1-like glycosyl hydrolase catalytic domain-containing protein" evidence="2">
    <location>
        <begin position="24"/>
        <end position="422"/>
    </location>
</feature>
<dbReference type="GO" id="GO:0071966">
    <property type="term" value="P:fungal-type cell wall polysaccharide metabolic process"/>
    <property type="evidence" value="ECO:0007669"/>
    <property type="project" value="TreeGrafter"/>
</dbReference>
<sequence length="422" mass="45601">MILNLAVVALLAGVAFDAQPVAAHGVAHHGRAAHQRLAERHVGSNAAGVKSKREYQVLTRRDGSKCRVRPKAVPQPSTGGDQPAQSDQPPKQDQINPPGENKEHFVQSSASASASTAAPSPSDSASAVASPAPSPSADVPKPDESQTSSPGGGQGGANGGTSNTGSKLGAAWPNGDWTGPDQPGWIGNYVGQRTSWYYTWSPRGCKQNDDLGLEFVPMLWGAKQVSDWHAAADSWPSSVKNALFFNEPNQHDQAGIDIYSALGYWINDFLPKTRERGIRAGGAAPTSAPDGVEWVVNFYNHCMEQNGNDNGKCRADFAAVHYYDVDVGHFQSYLQNFHEKTNLPLWVTEYACQNFNGGAQCNEGQTWDFHKQMAAWMDSQDWIERYAPFGMMRNMQGVEQYNALMGPSGEITGLGSWYISSA</sequence>
<dbReference type="AlphaFoldDB" id="A0AAD3TY19"/>
<feature type="region of interest" description="Disordered" evidence="1">
    <location>
        <begin position="60"/>
        <end position="179"/>
    </location>
</feature>
<feature type="signal peptide" evidence="2">
    <location>
        <begin position="1"/>
        <end position="23"/>
    </location>
</feature>
<dbReference type="Proteomes" id="UP001222932">
    <property type="component" value="Unassembled WGS sequence"/>
</dbReference>
<dbReference type="PANTHER" id="PTHR34154:SF3">
    <property type="entry name" value="ALKALI-SENSITIVE LINKAGE PROTEIN 1"/>
    <property type="match status" value="1"/>
</dbReference>
<gene>
    <name evidence="4" type="ORF">CspeluHIS016_0603050</name>
</gene>
<evidence type="ECO:0000313" key="5">
    <source>
        <dbReference type="Proteomes" id="UP001222932"/>
    </source>
</evidence>
<proteinExistence type="predicted"/>
<dbReference type="PANTHER" id="PTHR34154">
    <property type="entry name" value="ALKALI-SENSITIVE LINKAGE PROTEIN 1"/>
    <property type="match status" value="1"/>
</dbReference>
<dbReference type="InterPro" id="IPR053183">
    <property type="entry name" value="ASL1"/>
</dbReference>
<evidence type="ECO:0000256" key="2">
    <source>
        <dbReference type="SAM" id="SignalP"/>
    </source>
</evidence>
<evidence type="ECO:0000259" key="3">
    <source>
        <dbReference type="Pfam" id="PF11790"/>
    </source>
</evidence>
<keyword evidence="5" id="KW-1185">Reference proteome</keyword>
<reference evidence="4" key="2">
    <citation type="submission" date="2023-06" db="EMBL/GenBank/DDBJ databases">
        <authorList>
            <person name="Kobayashi Y."/>
            <person name="Kayamori A."/>
            <person name="Aoki K."/>
            <person name="Shiwa Y."/>
            <person name="Fujita N."/>
            <person name="Sugita T."/>
            <person name="Iwasaki W."/>
            <person name="Tanaka N."/>
            <person name="Takashima M."/>
        </authorList>
    </citation>
    <scope>NUCLEOTIDE SEQUENCE</scope>
    <source>
        <strain evidence="4">HIS016</strain>
    </source>
</reference>